<evidence type="ECO:0000259" key="4">
    <source>
        <dbReference type="SMART" id="SM00646"/>
    </source>
</evidence>
<evidence type="ECO:0000313" key="6">
    <source>
        <dbReference type="Proteomes" id="UP000031760"/>
    </source>
</evidence>
<evidence type="ECO:0000313" key="5">
    <source>
        <dbReference type="EMBL" id="BAO55242.1"/>
    </source>
</evidence>
<feature type="domain" description="MurNAc-LAA" evidence="4">
    <location>
        <begin position="108"/>
        <end position="224"/>
    </location>
</feature>
<dbReference type="SMART" id="SM00646">
    <property type="entry name" value="Ami_3"/>
    <property type="match status" value="1"/>
</dbReference>
<dbReference type="EMBL" id="AP014548">
    <property type="protein sequence ID" value="BAO55242.1"/>
    <property type="molecule type" value="Genomic_DNA"/>
</dbReference>
<evidence type="ECO:0000256" key="3">
    <source>
        <dbReference type="ARBA" id="ARBA00022801"/>
    </source>
</evidence>
<dbReference type="Proteomes" id="UP000031760">
    <property type="component" value="Chromosome"/>
</dbReference>
<evidence type="ECO:0000256" key="1">
    <source>
        <dbReference type="ARBA" id="ARBA00001561"/>
    </source>
</evidence>
<dbReference type="GO" id="GO:0009253">
    <property type="term" value="P:peptidoglycan catabolic process"/>
    <property type="evidence" value="ECO:0007669"/>
    <property type="project" value="InterPro"/>
</dbReference>
<dbReference type="InterPro" id="IPR050695">
    <property type="entry name" value="N-acetylmuramoyl_amidase_3"/>
</dbReference>
<dbReference type="GO" id="GO:0030288">
    <property type="term" value="C:outer membrane-bounded periplasmic space"/>
    <property type="evidence" value="ECO:0007669"/>
    <property type="project" value="TreeGrafter"/>
</dbReference>
<dbReference type="Gene3D" id="3.40.630.40">
    <property type="entry name" value="Zn-dependent exopeptidases"/>
    <property type="match status" value="1"/>
</dbReference>
<dbReference type="AlphaFoldDB" id="W8VX30"/>
<keyword evidence="3" id="KW-0378">Hydrolase</keyword>
<dbReference type="Pfam" id="PF01520">
    <property type="entry name" value="Amidase_3"/>
    <property type="match status" value="1"/>
</dbReference>
<organism evidence="5 6">
    <name type="scientific">Nonlabens marinus S1-08</name>
    <dbReference type="NCBI Taxonomy" id="1454201"/>
    <lineage>
        <taxon>Bacteria</taxon>
        <taxon>Pseudomonadati</taxon>
        <taxon>Bacteroidota</taxon>
        <taxon>Flavobacteriia</taxon>
        <taxon>Flavobacteriales</taxon>
        <taxon>Flavobacteriaceae</taxon>
        <taxon>Nonlabens</taxon>
    </lineage>
</organism>
<dbReference type="InterPro" id="IPR002508">
    <property type="entry name" value="MurNAc-LAA_cat"/>
</dbReference>
<dbReference type="KEGG" id="nmf:NMS_1233"/>
<name>W8VX30_9FLAO</name>
<gene>
    <name evidence="5" type="ORF">NMS_1233</name>
</gene>
<evidence type="ECO:0000256" key="2">
    <source>
        <dbReference type="ARBA" id="ARBA00011901"/>
    </source>
</evidence>
<dbReference type="PANTHER" id="PTHR30404:SF0">
    <property type="entry name" value="N-ACETYLMURAMOYL-L-ALANINE AMIDASE AMIC"/>
    <property type="match status" value="1"/>
</dbReference>
<protein>
    <recommendedName>
        <fullName evidence="2">N-acetylmuramoyl-L-alanine amidase</fullName>
        <ecNumber evidence="2">3.5.1.28</ecNumber>
    </recommendedName>
</protein>
<accession>W8VX30</accession>
<dbReference type="SUPFAM" id="SSF53187">
    <property type="entry name" value="Zn-dependent exopeptidases"/>
    <property type="match status" value="1"/>
</dbReference>
<dbReference type="EC" id="3.5.1.28" evidence="2"/>
<dbReference type="GO" id="GO:0008745">
    <property type="term" value="F:N-acetylmuramoyl-L-alanine amidase activity"/>
    <property type="evidence" value="ECO:0007669"/>
    <property type="project" value="UniProtKB-EC"/>
</dbReference>
<dbReference type="PANTHER" id="PTHR30404">
    <property type="entry name" value="N-ACETYLMURAMOYL-L-ALANINE AMIDASE"/>
    <property type="match status" value="1"/>
</dbReference>
<reference evidence="5 6" key="1">
    <citation type="journal article" date="2014" name="Proc. Natl. Acad. Sci. U.S.A.">
        <title>Functional characterization of flavobacteria rhodopsins reveals a unique class of light-driven chloride pump in bacteria.</title>
        <authorList>
            <person name="Yoshizawa S."/>
            <person name="Kumagai Y."/>
            <person name="Kim H."/>
            <person name="Ogura Y."/>
            <person name="Hayashi T."/>
            <person name="Iwasaki W."/>
            <person name="DeLong E.F."/>
            <person name="Kogure K."/>
        </authorList>
    </citation>
    <scope>NUCLEOTIDE SEQUENCE [LARGE SCALE GENOMIC DNA]</scope>
    <source>
        <strain evidence="5 6">S1-08</strain>
    </source>
</reference>
<sequence length="225" mass="25094">MLWNFQVKLLITRKLKMKKVLKNVSFVFLLLKMCIVFGQETSTQKRIVIDVGHGGKDSGAIGINGIQEKDVALKIASAILKLNIKLDKPLDIYLTRYTDNLISLSDRTKLAKVLKADLFVSLHCNHSDNPNARGIEVYVAGATSKYSNDATWLAFQLQAALNKKLGYESRGVKFANFQVLRETINDCPSLLLELGFLSNEDEGKYISDSNNIQSIALTVLQSLQD</sequence>
<comment type="catalytic activity">
    <reaction evidence="1">
        <text>Hydrolyzes the link between N-acetylmuramoyl residues and L-amino acid residues in certain cell-wall glycopeptides.</text>
        <dbReference type="EC" id="3.5.1.28"/>
    </reaction>
</comment>
<dbReference type="HOGENOM" id="CLU_014322_9_4_10"/>
<proteinExistence type="predicted"/>
<dbReference type="STRING" id="1454201.NMS_1233"/>
<keyword evidence="6" id="KW-1185">Reference proteome</keyword>
<dbReference type="CDD" id="cd02696">
    <property type="entry name" value="MurNAc-LAA"/>
    <property type="match status" value="1"/>
</dbReference>